<comment type="caution">
    <text evidence="1">The sequence shown here is derived from an EMBL/GenBank/DDBJ whole genome shotgun (WGS) entry which is preliminary data.</text>
</comment>
<evidence type="ECO:0008006" key="3">
    <source>
        <dbReference type="Google" id="ProtNLM"/>
    </source>
</evidence>
<reference evidence="1 2" key="1">
    <citation type="submission" date="2010-01" db="EMBL/GenBank/DDBJ databases">
        <authorList>
            <person name="Muzny D."/>
            <person name="Qin X."/>
            <person name="Deng J."/>
            <person name="Jiang H."/>
            <person name="Liu Y."/>
            <person name="Qu J."/>
            <person name="Song X.-Z."/>
            <person name="Zhang L."/>
            <person name="Thornton R."/>
            <person name="Coyle M."/>
            <person name="Francisco L."/>
            <person name="Jackson L."/>
            <person name="Javaid M."/>
            <person name="Korchina V."/>
            <person name="Kovar C."/>
            <person name="Mata R."/>
            <person name="Mathew T."/>
            <person name="Ngo R."/>
            <person name="Nguyen L."/>
            <person name="Nguyen N."/>
            <person name="Okwuonu G."/>
            <person name="Ongeri F."/>
            <person name="Pham C."/>
            <person name="Simmons D."/>
            <person name="Wilczek-Boney K."/>
            <person name="Hale W."/>
            <person name="Jakkamsetti A."/>
            <person name="Pham P."/>
            <person name="Ruth R."/>
            <person name="San Lucas F."/>
            <person name="Warren J."/>
            <person name="Zhang J."/>
            <person name="Zhao Z."/>
            <person name="Zhou C."/>
            <person name="Zhu D."/>
            <person name="Lee S."/>
            <person name="Bess C."/>
            <person name="Blankenburg K."/>
            <person name="Forbes L."/>
            <person name="Fu Q."/>
            <person name="Gubbala S."/>
            <person name="Hirani K."/>
            <person name="Jayaseelan J.C."/>
            <person name="Lara F."/>
            <person name="Munidasa M."/>
            <person name="Palculict T."/>
            <person name="Patil S."/>
            <person name="Pu L.-L."/>
            <person name="Saada N."/>
            <person name="Tang L."/>
            <person name="Weissenberger G."/>
            <person name="Zhu Y."/>
            <person name="Hemphill L."/>
            <person name="Shang Y."/>
            <person name="Youmans B."/>
            <person name="Ayvaz T."/>
            <person name="Ross M."/>
            <person name="Santibanez J."/>
            <person name="Aqrawi P."/>
            <person name="Gross S."/>
            <person name="Joshi V."/>
            <person name="Fowler G."/>
            <person name="Nazareth L."/>
            <person name="Reid J."/>
            <person name="Worley K."/>
            <person name="Petrosino J."/>
            <person name="Highlander S."/>
            <person name="Gibbs R."/>
        </authorList>
    </citation>
    <scope>NUCLEOTIDE SEQUENCE [LARGE SCALE GENOMIC DNA]</scope>
    <source>
        <strain evidence="1 2">DSM 4582</strain>
    </source>
</reference>
<organism evidence="1 2">
    <name type="scientific">Serratia odorifera DSM 4582</name>
    <dbReference type="NCBI Taxonomy" id="667129"/>
    <lineage>
        <taxon>Bacteria</taxon>
        <taxon>Pseudomonadati</taxon>
        <taxon>Pseudomonadota</taxon>
        <taxon>Gammaproteobacteria</taxon>
        <taxon>Enterobacterales</taxon>
        <taxon>Yersiniaceae</taxon>
        <taxon>Serratia</taxon>
    </lineage>
</organism>
<dbReference type="STRING" id="667129.HMPREF0758_0015"/>
<evidence type="ECO:0000313" key="1">
    <source>
        <dbReference type="EMBL" id="EFE98340.1"/>
    </source>
</evidence>
<dbReference type="Proteomes" id="UP000005723">
    <property type="component" value="Unassembled WGS sequence"/>
</dbReference>
<dbReference type="AlphaFoldDB" id="D4DVR5"/>
<gene>
    <name evidence="1" type="ORF">HMPREF0758_0015</name>
</gene>
<sequence length="83" mass="9352">MRAFEAGFEMGVKPIDAITVEAVLSRRIDDLEPQLTRHGYDIRALCTQFDAKPPEIRQLMRGTLNPQRASELVEEMRAAGLPL</sequence>
<dbReference type="EMBL" id="ADBY01000008">
    <property type="protein sequence ID" value="EFE98340.1"/>
    <property type="molecule type" value="Genomic_DNA"/>
</dbReference>
<name>D4DVR5_SEROD</name>
<keyword evidence="2" id="KW-1185">Reference proteome</keyword>
<dbReference type="HOGENOM" id="CLU_177016_0_0_6"/>
<protein>
    <recommendedName>
        <fullName evidence="3">Phosphoribulokinase</fullName>
    </recommendedName>
</protein>
<proteinExistence type="predicted"/>
<evidence type="ECO:0000313" key="2">
    <source>
        <dbReference type="Proteomes" id="UP000005723"/>
    </source>
</evidence>
<accession>D4DVR5</accession>